<name>A0AA44IC53_STRE0</name>
<protein>
    <recommendedName>
        <fullName evidence="4">CU044_5270 family protein</fullName>
    </recommendedName>
</protein>
<keyword evidence="3" id="KW-1185">Reference proteome</keyword>
<dbReference type="AlphaFoldDB" id="A0AA44IC53"/>
<dbReference type="InterPro" id="IPR047789">
    <property type="entry name" value="CU044_5270-like"/>
</dbReference>
<organism evidence="2 3">
    <name type="scientific">Streptomyces somaliensis (strain ATCC 33201 / DSM 40738 / JCM 12659 / KCTC 9044 / NCTC 11332 / NRRL B-12077 / IP 733)</name>
    <dbReference type="NCBI Taxonomy" id="1134445"/>
    <lineage>
        <taxon>Bacteria</taxon>
        <taxon>Bacillati</taxon>
        <taxon>Actinomycetota</taxon>
        <taxon>Actinomycetes</taxon>
        <taxon>Kitasatosporales</taxon>
        <taxon>Streptomycetaceae</taxon>
        <taxon>Streptomyces</taxon>
    </lineage>
</organism>
<comment type="caution">
    <text evidence="2">The sequence shown here is derived from an EMBL/GenBank/DDBJ whole genome shotgun (WGS) entry which is preliminary data.</text>
</comment>
<sequence length="270" mass="27707">MLGTALATGAAVVVLGMGSGASGGPGQVPPATAASVRLLERAALAADATPEKKARAGQYVYVKTVGHTSALSENRNGRTALLRESENIEQWTSVDGSESTLQREEGKDSVLPGSEDGGNLNSPTYNFLSTLPTDPEALLKVIRDDAEKNHGAGSDSTTGPDQQSFVAIGDLLRSGAAGPELTAALYRAAALIPGVDVVPDAVDAAGRRGVAVVRVHAGERKEWILDKSTARLLGERTVLLEDSAWGEKGTVVSSVALVASGIVDDAGQTP</sequence>
<accession>A0AA44IC53</accession>
<gene>
    <name evidence="2" type="ORF">HGA06_01240</name>
</gene>
<evidence type="ECO:0000313" key="2">
    <source>
        <dbReference type="EMBL" id="NKY12833.1"/>
    </source>
</evidence>
<dbReference type="NCBIfam" id="NF038083">
    <property type="entry name" value="CU044_5270_fam"/>
    <property type="match status" value="1"/>
</dbReference>
<evidence type="ECO:0008006" key="4">
    <source>
        <dbReference type="Google" id="ProtNLM"/>
    </source>
</evidence>
<proteinExistence type="predicted"/>
<dbReference type="Proteomes" id="UP000570003">
    <property type="component" value="Unassembled WGS sequence"/>
</dbReference>
<dbReference type="EMBL" id="JAAXOU010000006">
    <property type="protein sequence ID" value="NKY12833.1"/>
    <property type="molecule type" value="Genomic_DNA"/>
</dbReference>
<reference evidence="2 3" key="1">
    <citation type="submission" date="2020-04" db="EMBL/GenBank/DDBJ databases">
        <title>MicrobeNet Type strains.</title>
        <authorList>
            <person name="Nicholson A.C."/>
        </authorList>
    </citation>
    <scope>NUCLEOTIDE SEQUENCE [LARGE SCALE GENOMIC DNA]</scope>
    <source>
        <strain evidence="2 3">DSM 40738</strain>
    </source>
</reference>
<feature type="region of interest" description="Disordered" evidence="1">
    <location>
        <begin position="92"/>
        <end position="125"/>
    </location>
</feature>
<evidence type="ECO:0000313" key="3">
    <source>
        <dbReference type="Proteomes" id="UP000570003"/>
    </source>
</evidence>
<evidence type="ECO:0000256" key="1">
    <source>
        <dbReference type="SAM" id="MobiDB-lite"/>
    </source>
</evidence>